<dbReference type="Proteomes" id="UP000503312">
    <property type="component" value="Chromosome"/>
</dbReference>
<keyword evidence="2" id="KW-1185">Reference proteome</keyword>
<dbReference type="EMBL" id="CP028942">
    <property type="protein sequence ID" value="QKM63979.1"/>
    <property type="molecule type" value="Genomic_DNA"/>
</dbReference>
<gene>
    <name evidence="1" type="ORF">DCO17_01280</name>
</gene>
<name>A0A6M9PTK4_9BURK</name>
<dbReference type="AlphaFoldDB" id="A0A6M9PTK4"/>
<proteinExistence type="predicted"/>
<dbReference type="Pfam" id="PF20102">
    <property type="entry name" value="DUF6492"/>
    <property type="match status" value="1"/>
</dbReference>
<evidence type="ECO:0000313" key="2">
    <source>
        <dbReference type="Proteomes" id="UP000503312"/>
    </source>
</evidence>
<protein>
    <recommendedName>
        <fullName evidence="3">Nucleotide-diphospho-sugar transferase domain-containing protein</fullName>
    </recommendedName>
</protein>
<reference evidence="1 2" key="1">
    <citation type="submission" date="2018-04" db="EMBL/GenBank/DDBJ databases">
        <title>Polynucleobacter sp. UH21B genome.</title>
        <authorList>
            <person name="Hahn M.W."/>
        </authorList>
    </citation>
    <scope>NUCLEOTIDE SEQUENCE [LARGE SCALE GENOMIC DNA]</scope>
    <source>
        <strain evidence="1 2">MWH-UH21B</strain>
    </source>
</reference>
<organism evidence="1 2">
    <name type="scientific">Polynucleobacter tropicus</name>
    <dbReference type="NCBI Taxonomy" id="1743174"/>
    <lineage>
        <taxon>Bacteria</taxon>
        <taxon>Pseudomonadati</taxon>
        <taxon>Pseudomonadota</taxon>
        <taxon>Betaproteobacteria</taxon>
        <taxon>Burkholderiales</taxon>
        <taxon>Burkholderiaceae</taxon>
        <taxon>Polynucleobacter</taxon>
    </lineage>
</organism>
<evidence type="ECO:0000313" key="1">
    <source>
        <dbReference type="EMBL" id="QKM63979.1"/>
    </source>
</evidence>
<dbReference type="KEGG" id="ptrp:DCO17_01280"/>
<evidence type="ECO:0008006" key="3">
    <source>
        <dbReference type="Google" id="ProtNLM"/>
    </source>
</evidence>
<sequence length="300" mass="35127">MKDIVLYCKSYRRDFLRLKRLLDSIKKFNQDQIPFYISTPEDQYPELITILGEGNDYHWVSDEAIVASNPRAPLGIEKTRSGGLAQQAIKSEFWRLGLAENYVCLDSDCVFIKPFHRSDFLAADGNPYTVIYQNKEFFQLSINRNHAKVVRNLELEGDTVKALFGRNGPNYYCPCPPFIWSAKVWRSLDEHLLAPQNMTFWDISSDDHPETLLYLEALLKYQAIPLRPIEQLFRIYYYDWQFYVLRRLGEAPAKLTKNYLGVIYQSNWDPGMDFGATQKSMLSRALKSVKRFGRYLESYF</sequence>
<dbReference type="InterPro" id="IPR045499">
    <property type="entry name" value="DUF6492"/>
</dbReference>
<accession>A0A6M9PTK4</accession>